<dbReference type="EMBL" id="CASHSV030000823">
    <property type="protein sequence ID" value="CAJ2678673.1"/>
    <property type="molecule type" value="Genomic_DNA"/>
</dbReference>
<dbReference type="Proteomes" id="UP001177021">
    <property type="component" value="Unassembled WGS sequence"/>
</dbReference>
<accession>A0ACB0MAY4</accession>
<gene>
    <name evidence="1" type="ORF">MILVUS5_LOCUS40923</name>
</gene>
<evidence type="ECO:0000313" key="2">
    <source>
        <dbReference type="Proteomes" id="UP001177021"/>
    </source>
</evidence>
<proteinExistence type="predicted"/>
<keyword evidence="2" id="KW-1185">Reference proteome</keyword>
<name>A0ACB0MAY4_TRIPR</name>
<sequence length="351" mass="40855">MAPISKFLSFLFLTTLSFSLQIHARDSQFFSKVTHVNNNNVKDRDVPNPNNEGSLNKPQQQQQQEQEPVFIPETENSYGLYGHDSGLHPPTTTTTTTNNVDPNTYHQSYEKTSQDQTNNKNVNNYFNYQKDSSYSKYPNEISDTKLTGTSYANNNNYYHNNKYDSNEFSNTKFPEEGYNNNNNKYYYNNNIKDASNSNELSNTKFTEEEYNNKNKYYYNNNVKDASNSNELSNTKFTEEGYNNNDNNKNKYYYNNNVAANNKYNNDERQGMSDTRVMEGGKYYYDVSSEKYNPTFNGDSSSNKGVVNSENWYNKKGYFGNNNVNNYESNKNSMVGYQNQEEFEADQEEFEP</sequence>
<protein>
    <submittedName>
        <fullName evidence="1">Uncharacterized protein</fullName>
    </submittedName>
</protein>
<comment type="caution">
    <text evidence="1">The sequence shown here is derived from an EMBL/GenBank/DDBJ whole genome shotgun (WGS) entry which is preliminary data.</text>
</comment>
<evidence type="ECO:0000313" key="1">
    <source>
        <dbReference type="EMBL" id="CAJ2678673.1"/>
    </source>
</evidence>
<reference evidence="1" key="1">
    <citation type="submission" date="2023-10" db="EMBL/GenBank/DDBJ databases">
        <authorList>
            <person name="Rodriguez Cubillos JULIANA M."/>
            <person name="De Vega J."/>
        </authorList>
    </citation>
    <scope>NUCLEOTIDE SEQUENCE</scope>
</reference>
<organism evidence="1 2">
    <name type="scientific">Trifolium pratense</name>
    <name type="common">Red clover</name>
    <dbReference type="NCBI Taxonomy" id="57577"/>
    <lineage>
        <taxon>Eukaryota</taxon>
        <taxon>Viridiplantae</taxon>
        <taxon>Streptophyta</taxon>
        <taxon>Embryophyta</taxon>
        <taxon>Tracheophyta</taxon>
        <taxon>Spermatophyta</taxon>
        <taxon>Magnoliopsida</taxon>
        <taxon>eudicotyledons</taxon>
        <taxon>Gunneridae</taxon>
        <taxon>Pentapetalae</taxon>
        <taxon>rosids</taxon>
        <taxon>fabids</taxon>
        <taxon>Fabales</taxon>
        <taxon>Fabaceae</taxon>
        <taxon>Papilionoideae</taxon>
        <taxon>50 kb inversion clade</taxon>
        <taxon>NPAAA clade</taxon>
        <taxon>Hologalegina</taxon>
        <taxon>IRL clade</taxon>
        <taxon>Trifolieae</taxon>
        <taxon>Trifolium</taxon>
    </lineage>
</organism>